<evidence type="ECO:0000313" key="2">
    <source>
        <dbReference type="Proteomes" id="UP000738376"/>
    </source>
</evidence>
<dbReference type="Proteomes" id="UP000738376">
    <property type="component" value="Unassembled WGS sequence"/>
</dbReference>
<dbReference type="RefSeq" id="WP_169365135.1">
    <property type="nucleotide sequence ID" value="NZ_JAAVJL010000002.1"/>
</dbReference>
<dbReference type="EMBL" id="JAAVJL010000002">
    <property type="protein sequence ID" value="NMF60197.1"/>
    <property type="molecule type" value="Genomic_DNA"/>
</dbReference>
<dbReference type="Pfam" id="PF17269">
    <property type="entry name" value="DUF5335"/>
    <property type="match status" value="1"/>
</dbReference>
<accession>A0ABX1LVI2</accession>
<sequence>MMNKIDLSQSVSGEEWGEFFDRFSTNNRGRHISMETIDEEIGDYKLISNAPLLAMIYDRPDKGDNLAIEVGQDQMTYGHTIDSPVEVSTGQNTNGEIVAMCIIDNTGRKTLIKLHAD</sequence>
<proteinExistence type="predicted"/>
<comment type="caution">
    <text evidence="1">The sequence shown here is derived from an EMBL/GenBank/DDBJ whole genome shotgun (WGS) entry which is preliminary data.</text>
</comment>
<reference evidence="1 2" key="1">
    <citation type="submission" date="2020-03" db="EMBL/GenBank/DDBJ databases">
        <title>Draft Genome Sequence of 2-Methylisoborneol Producing Pseudanabaena yagii Strain GIHE-NHR1 Isolated from North Han River in South Korea.</title>
        <authorList>
            <person name="Jeong J."/>
        </authorList>
    </citation>
    <scope>NUCLEOTIDE SEQUENCE [LARGE SCALE GENOMIC DNA]</scope>
    <source>
        <strain evidence="1 2">GIHE-NHR1</strain>
    </source>
</reference>
<gene>
    <name evidence="1" type="ORF">HC246_19730</name>
</gene>
<dbReference type="InterPro" id="IPR035223">
    <property type="entry name" value="DUF5335"/>
</dbReference>
<name>A0ABX1LVI2_9CYAN</name>
<organism evidence="1 2">
    <name type="scientific">Pseudanabaena yagii GIHE-NHR1</name>
    <dbReference type="NCBI Taxonomy" id="2722753"/>
    <lineage>
        <taxon>Bacteria</taxon>
        <taxon>Bacillati</taxon>
        <taxon>Cyanobacteriota</taxon>
        <taxon>Cyanophyceae</taxon>
        <taxon>Pseudanabaenales</taxon>
        <taxon>Pseudanabaenaceae</taxon>
        <taxon>Pseudanabaena</taxon>
        <taxon>Pseudanabaena yagii</taxon>
    </lineage>
</organism>
<evidence type="ECO:0000313" key="1">
    <source>
        <dbReference type="EMBL" id="NMF60197.1"/>
    </source>
</evidence>
<protein>
    <submittedName>
        <fullName evidence="1">DUF5335 family protein</fullName>
    </submittedName>
</protein>
<keyword evidence="2" id="KW-1185">Reference proteome</keyword>